<gene>
    <name evidence="2" type="ORF">FH972_013567</name>
</gene>
<evidence type="ECO:0000313" key="3">
    <source>
        <dbReference type="Proteomes" id="UP000327013"/>
    </source>
</evidence>
<feature type="compositionally biased region" description="Basic and acidic residues" evidence="1">
    <location>
        <begin position="44"/>
        <end position="61"/>
    </location>
</feature>
<feature type="compositionally biased region" description="Basic and acidic residues" evidence="1">
    <location>
        <begin position="1"/>
        <end position="11"/>
    </location>
</feature>
<organism evidence="2 3">
    <name type="scientific">Carpinus fangiana</name>
    <dbReference type="NCBI Taxonomy" id="176857"/>
    <lineage>
        <taxon>Eukaryota</taxon>
        <taxon>Viridiplantae</taxon>
        <taxon>Streptophyta</taxon>
        <taxon>Embryophyta</taxon>
        <taxon>Tracheophyta</taxon>
        <taxon>Spermatophyta</taxon>
        <taxon>Magnoliopsida</taxon>
        <taxon>eudicotyledons</taxon>
        <taxon>Gunneridae</taxon>
        <taxon>Pentapetalae</taxon>
        <taxon>rosids</taxon>
        <taxon>fabids</taxon>
        <taxon>Fagales</taxon>
        <taxon>Betulaceae</taxon>
        <taxon>Carpinus</taxon>
    </lineage>
</organism>
<dbReference type="AlphaFoldDB" id="A0A5N6R766"/>
<accession>A0A5N6R766</accession>
<protein>
    <submittedName>
        <fullName evidence="2">Uncharacterized protein</fullName>
    </submittedName>
</protein>
<keyword evidence="3" id="KW-1185">Reference proteome</keyword>
<proteinExistence type="predicted"/>
<reference evidence="2 3" key="1">
    <citation type="submission" date="2019-06" db="EMBL/GenBank/DDBJ databases">
        <title>A chromosomal-level reference genome of Carpinus fangiana (Coryloideae, Betulaceae).</title>
        <authorList>
            <person name="Yang X."/>
            <person name="Wang Z."/>
            <person name="Zhang L."/>
            <person name="Hao G."/>
            <person name="Liu J."/>
            <person name="Yang Y."/>
        </authorList>
    </citation>
    <scope>NUCLEOTIDE SEQUENCE [LARGE SCALE GENOMIC DNA]</scope>
    <source>
        <strain evidence="2">Cfa_2016G</strain>
        <tissue evidence="2">Leaf</tissue>
    </source>
</reference>
<evidence type="ECO:0000256" key="1">
    <source>
        <dbReference type="SAM" id="MobiDB-lite"/>
    </source>
</evidence>
<dbReference type="Proteomes" id="UP000327013">
    <property type="component" value="Chromosome 5"/>
</dbReference>
<feature type="region of interest" description="Disordered" evidence="1">
    <location>
        <begin position="1"/>
        <end position="61"/>
    </location>
</feature>
<evidence type="ECO:0000313" key="2">
    <source>
        <dbReference type="EMBL" id="KAE8056830.1"/>
    </source>
</evidence>
<dbReference type="EMBL" id="CM017325">
    <property type="protein sequence ID" value="KAE8056830.1"/>
    <property type="molecule type" value="Genomic_DNA"/>
</dbReference>
<sequence length="61" mass="7099">MKLDEEDREIPGPRFPESQSDLSRQLRRQRGGFSRERRSVRRVRGSEGDRQGSDRGKGKGR</sequence>
<name>A0A5N6R766_9ROSI</name>